<evidence type="ECO:0000313" key="5">
    <source>
        <dbReference type="Proteomes" id="UP000095280"/>
    </source>
</evidence>
<dbReference type="Pfam" id="PF00149">
    <property type="entry name" value="Metallophos"/>
    <property type="match status" value="1"/>
</dbReference>
<dbReference type="SMART" id="SM00156">
    <property type="entry name" value="PP2Ac"/>
    <property type="match status" value="1"/>
</dbReference>
<reference evidence="6" key="1">
    <citation type="submission" date="2016-11" db="UniProtKB">
        <authorList>
            <consortium name="WormBaseParasite"/>
        </authorList>
    </citation>
    <scope>IDENTIFICATION</scope>
</reference>
<evidence type="ECO:0000259" key="4">
    <source>
        <dbReference type="SMART" id="SM00156"/>
    </source>
</evidence>
<protein>
    <submittedName>
        <fullName evidence="6">SER_THR_PHOSPHATASE domain-containing protein</fullName>
    </submittedName>
</protein>
<evidence type="ECO:0000256" key="1">
    <source>
        <dbReference type="ARBA" id="ARBA00001936"/>
    </source>
</evidence>
<keyword evidence="5" id="KW-1185">Reference proteome</keyword>
<accession>A0A1I8FPU1</accession>
<evidence type="ECO:0000256" key="3">
    <source>
        <dbReference type="ARBA" id="ARBA00023211"/>
    </source>
</evidence>
<dbReference type="SUPFAM" id="SSF56300">
    <property type="entry name" value="Metallo-dependent phosphatases"/>
    <property type="match status" value="1"/>
</dbReference>
<dbReference type="Gene3D" id="3.60.21.10">
    <property type="match status" value="2"/>
</dbReference>
<dbReference type="WBParaSite" id="maker-unitig_43504-snap-gene-0.2-mRNA-1">
    <property type="protein sequence ID" value="maker-unitig_43504-snap-gene-0.2-mRNA-1"/>
    <property type="gene ID" value="maker-unitig_43504-snap-gene-0.2"/>
</dbReference>
<dbReference type="PANTHER" id="PTHR45668">
    <property type="entry name" value="SERINE/THREONINE-PROTEIN PHOSPHATASE 5-RELATED"/>
    <property type="match status" value="1"/>
</dbReference>
<comment type="cofactor">
    <cofactor evidence="1">
        <name>Mn(2+)</name>
        <dbReference type="ChEBI" id="CHEBI:29035"/>
    </cofactor>
</comment>
<evidence type="ECO:0000313" key="6">
    <source>
        <dbReference type="WBParaSite" id="maker-unitig_43504-snap-gene-0.2-mRNA-1"/>
    </source>
</evidence>
<dbReference type="PRINTS" id="PR00114">
    <property type="entry name" value="STPHPHTASE"/>
</dbReference>
<feature type="domain" description="Serine/threonine specific protein phosphatases" evidence="4">
    <location>
        <begin position="1"/>
        <end position="243"/>
    </location>
</feature>
<dbReference type="GO" id="GO:0046872">
    <property type="term" value="F:metal ion binding"/>
    <property type="evidence" value="ECO:0007669"/>
    <property type="project" value="UniProtKB-KW"/>
</dbReference>
<sequence>ALLSAEATLVDVAVPEGTKFTICGDVHGQFFDLLNIFELNGLPSETNPYLFNGDFVDRGSFSVECIFTLFSLKLLYPKSFFLARGNHESEYMNKIYGFEGEVKAKYADKMVQLFREPTMSLWRIFVRSTRNMDIPDSGPMSELLWSDPQDLPGRAPSKRGVAVQFGPDVTERFCKNKQRATGLNIVRSQSRSEGESYESGSRPVGVFLTVFSAPNYCEHNGQQGCLHHPDWRKKICRQNLPASTAFLIRLFVRWPTAALLWQLFS</sequence>
<proteinExistence type="predicted"/>
<organism evidence="5 6">
    <name type="scientific">Macrostomum lignano</name>
    <dbReference type="NCBI Taxonomy" id="282301"/>
    <lineage>
        <taxon>Eukaryota</taxon>
        <taxon>Metazoa</taxon>
        <taxon>Spiralia</taxon>
        <taxon>Lophotrochozoa</taxon>
        <taxon>Platyhelminthes</taxon>
        <taxon>Rhabditophora</taxon>
        <taxon>Macrostomorpha</taxon>
        <taxon>Macrostomida</taxon>
        <taxon>Macrostomidae</taxon>
        <taxon>Macrostomum</taxon>
    </lineage>
</organism>
<keyword evidence="2" id="KW-0479">Metal-binding</keyword>
<name>A0A1I8FPU1_9PLAT</name>
<dbReference type="InterPro" id="IPR051134">
    <property type="entry name" value="PPP_phosphatase"/>
</dbReference>
<dbReference type="Proteomes" id="UP000095280">
    <property type="component" value="Unplaced"/>
</dbReference>
<dbReference type="AlphaFoldDB" id="A0A1I8FPU1"/>
<dbReference type="InterPro" id="IPR004843">
    <property type="entry name" value="Calcineurin-like_PHP"/>
</dbReference>
<dbReference type="InterPro" id="IPR029052">
    <property type="entry name" value="Metallo-depent_PP-like"/>
</dbReference>
<evidence type="ECO:0000256" key="2">
    <source>
        <dbReference type="ARBA" id="ARBA00022723"/>
    </source>
</evidence>
<dbReference type="GO" id="GO:0016787">
    <property type="term" value="F:hydrolase activity"/>
    <property type="evidence" value="ECO:0007669"/>
    <property type="project" value="InterPro"/>
</dbReference>
<keyword evidence="3" id="KW-0464">Manganese</keyword>
<dbReference type="PANTHER" id="PTHR45668:SF5">
    <property type="entry name" value="SERINE_THREONINE-PROTEIN PHOSPHATASE 5"/>
    <property type="match status" value="1"/>
</dbReference>
<dbReference type="InterPro" id="IPR006186">
    <property type="entry name" value="Ser/Thr-sp_prot-phosphatase"/>
</dbReference>